<evidence type="ECO:0000313" key="1">
    <source>
        <dbReference type="EMBL" id="KAA6326932.1"/>
    </source>
</evidence>
<reference evidence="1" key="1">
    <citation type="submission" date="2019-03" db="EMBL/GenBank/DDBJ databases">
        <title>Single cell metagenomics reveals metabolic interactions within the superorganism composed of flagellate Streblomastix strix and complex community of Bacteroidetes bacteria on its surface.</title>
        <authorList>
            <person name="Treitli S.C."/>
            <person name="Kolisko M."/>
            <person name="Husnik F."/>
            <person name="Keeling P."/>
            <person name="Hampl V."/>
        </authorList>
    </citation>
    <scope>NUCLEOTIDE SEQUENCE</scope>
    <source>
        <strain evidence="1">STM</strain>
    </source>
</reference>
<gene>
    <name evidence="1" type="ORF">EZS27_024033</name>
</gene>
<proteinExistence type="predicted"/>
<dbReference type="EMBL" id="SNRY01002076">
    <property type="protein sequence ID" value="KAA6326932.1"/>
    <property type="molecule type" value="Genomic_DNA"/>
</dbReference>
<evidence type="ECO:0008006" key="2">
    <source>
        <dbReference type="Google" id="ProtNLM"/>
    </source>
</evidence>
<sequence length="172" mass="19500">MDCIQQAKDTPCLTATEALEEALCFGWIDGQVQSIDDSSYRKYFKQRKAGSNWSEKNKKLVANLELRGLITGYGRAKIEAAKKNGKWETVKTGIVTEEHIQAFEAMLMPFETAYNNFINMPESVRKSYTSSYIFGAKTGNGKQKRLATIIERLNLNLNPMESMKKKLENEVS</sequence>
<name>A0A5J4QZH6_9ZZZZ</name>
<accession>A0A5J4QZH6</accession>
<protein>
    <recommendedName>
        <fullName evidence="2">Bacteriocin-protection, YdeI or OmpD-Associated</fullName>
    </recommendedName>
</protein>
<dbReference type="AlphaFoldDB" id="A0A5J4QZH6"/>
<organism evidence="1">
    <name type="scientific">termite gut metagenome</name>
    <dbReference type="NCBI Taxonomy" id="433724"/>
    <lineage>
        <taxon>unclassified sequences</taxon>
        <taxon>metagenomes</taxon>
        <taxon>organismal metagenomes</taxon>
    </lineage>
</organism>
<comment type="caution">
    <text evidence="1">The sequence shown here is derived from an EMBL/GenBank/DDBJ whole genome shotgun (WGS) entry which is preliminary data.</text>
</comment>